<keyword evidence="4 7" id="KW-0812">Transmembrane</keyword>
<dbReference type="RefSeq" id="WP_138363740.1">
    <property type="nucleotide sequence ID" value="NZ_VCEJ01000002.1"/>
</dbReference>
<evidence type="ECO:0000256" key="1">
    <source>
        <dbReference type="ARBA" id="ARBA00004571"/>
    </source>
</evidence>
<dbReference type="InterPro" id="IPR008969">
    <property type="entry name" value="CarboxyPept-like_regulatory"/>
</dbReference>
<dbReference type="Gene3D" id="2.170.130.10">
    <property type="entry name" value="TonB-dependent receptor, plug domain"/>
    <property type="match status" value="1"/>
</dbReference>
<accession>A0A5R9L2F6</accession>
<protein>
    <submittedName>
        <fullName evidence="10">TonB-dependent receptor</fullName>
    </submittedName>
</protein>
<keyword evidence="5 7" id="KW-0472">Membrane</keyword>
<dbReference type="GO" id="GO:0009279">
    <property type="term" value="C:cell outer membrane"/>
    <property type="evidence" value="ECO:0007669"/>
    <property type="project" value="UniProtKB-SubCell"/>
</dbReference>
<dbReference type="SUPFAM" id="SSF49464">
    <property type="entry name" value="Carboxypeptidase regulatory domain-like"/>
    <property type="match status" value="1"/>
</dbReference>
<feature type="domain" description="TonB-dependent receptor plug" evidence="9">
    <location>
        <begin position="248"/>
        <end position="354"/>
    </location>
</feature>
<dbReference type="InterPro" id="IPR036942">
    <property type="entry name" value="Beta-barrel_TonB_sf"/>
</dbReference>
<dbReference type="Gene3D" id="3.55.50.30">
    <property type="match status" value="1"/>
</dbReference>
<evidence type="ECO:0000259" key="9">
    <source>
        <dbReference type="Pfam" id="PF07715"/>
    </source>
</evidence>
<evidence type="ECO:0000313" key="11">
    <source>
        <dbReference type="Proteomes" id="UP000306402"/>
    </source>
</evidence>
<keyword evidence="3 7" id="KW-1134">Transmembrane beta strand</keyword>
<dbReference type="Gene3D" id="2.60.40.1120">
    <property type="entry name" value="Carboxypeptidase-like, regulatory domain"/>
    <property type="match status" value="1"/>
</dbReference>
<dbReference type="InterPro" id="IPR023996">
    <property type="entry name" value="TonB-dep_OMP_SusC/RagA"/>
</dbReference>
<sequence length="1166" mass="127130">MSKKLLLRSGLSLCMSLAALAGMAQNMAFVQTARPQPAPRNVPEAQKLRDVLLELGRKYQVNIVFEEATVQGITIPAAPESNTGKLEKRLEGLLNPNQLEFKKSGRDTYLIVKKPVRKTAYEEEKPATPGSEEAMLPAPTIPAEVRFSPQRQVVEIPVKGRVLDSKGDGLPGVSIVVRGTNRGVISDNAGNYTVSVDHANAVLIFSFVGFTSQEIPVGNRSTIDITLAENVNALEEFVVVGYGEQSRKDLVGAVGVVSRKSFGDVGVSNTSQLLQGKVAGVQVINNSGVPGSGAQIVVRGTGSFTNSAPLYVIDGIQSDATMFNSLSPYDIESISVLKDASSVAIYGAQGANGVVVVTTRLPKTGKPKITYNGYVGFSRPWKQFDMLNAQQYTDLVKEWYTNYGQPLPPRLATPEANITQTDWQKEMFRTGKISEHHINIGGGTEHVTYSFSTGYTKQQSQVVDMSFTRANFRFNLEEFVGKRIKLGQQLNIRYQVTDGNVANILNGLRMPPYISVLDPTNPLGGYGIATSAKDGNDSQNPLIVPSLYDTKNRNLNNYLQLYGELEILDGLKFRTQFGGTYNFNQNYSYNPTYAGNQLVTQSQISEGYGFNLSYILENYFTYNKQFKNHGITITAGNSYRDGYLSRSVNLVGSNFANEEIHQIGVAKTVNFSSGLANSNARFISYFARVNYNFKEKYILTLTGRRDATSLFSKDNRVGYFPSAGLGWRVSDEEFMKSVDFISDLKLRASWGKTGNSNINGFSYQSTVWTGSGNSVVYPLGPGETLNNGATVAVPSTPNLKWEETSTLDFGLDASFFKKKLTLSAGYYNRLNKDLLVQVPLPLSTGYGGVAGASSSQLINAASAFNRGFELTVGYNGNTDKGLTYSINLNGSFNKNQVRSLGTQNAVPIIDGAFYSVPAMSRTEVGQPIGAFYGYVYDHVAIDNADVEKYNALARSASGNADAVYQAGLLPGDRIFKDVNGDGQVTDADQTFLGSPIPKFTYGVDINLNYKNFDLMATLQGLAGVDIINGTKYYLEGIALPFNTKTTVLDRWQNPGDVTDIARAGQNYGTAANLRNSSWYVENGAYARIRNLTLGYTVPGTKIKPFTGSILSSLRVYVTAQNLMTFTKYSGYDPEVTGSGNFIFGRGIDTGQVPQPRTIMFGLQAGF</sequence>
<comment type="similarity">
    <text evidence="7">Belongs to the TonB-dependent receptor family.</text>
</comment>
<dbReference type="EMBL" id="VCEJ01000002">
    <property type="protein sequence ID" value="TLV02529.1"/>
    <property type="molecule type" value="Genomic_DNA"/>
</dbReference>
<feature type="chain" id="PRO_5024387424" evidence="8">
    <location>
        <begin position="22"/>
        <end position="1166"/>
    </location>
</feature>
<evidence type="ECO:0000256" key="7">
    <source>
        <dbReference type="PROSITE-ProRule" id="PRU01360"/>
    </source>
</evidence>
<dbReference type="InterPro" id="IPR023997">
    <property type="entry name" value="TonB-dep_OMP_SusC/RagA_CS"/>
</dbReference>
<dbReference type="SUPFAM" id="SSF56935">
    <property type="entry name" value="Porins"/>
    <property type="match status" value="1"/>
</dbReference>
<dbReference type="InterPro" id="IPR012910">
    <property type="entry name" value="Plug_dom"/>
</dbReference>
<dbReference type="Pfam" id="PF13715">
    <property type="entry name" value="CarbopepD_reg_2"/>
    <property type="match status" value="1"/>
</dbReference>
<feature type="signal peptide" evidence="8">
    <location>
        <begin position="1"/>
        <end position="21"/>
    </location>
</feature>
<reference evidence="10 11" key="1">
    <citation type="submission" date="2019-05" db="EMBL/GenBank/DDBJ databases">
        <authorList>
            <person name="Qu J.-H."/>
        </authorList>
    </citation>
    <scope>NUCLEOTIDE SEQUENCE [LARGE SCALE GENOMIC DNA]</scope>
    <source>
        <strain evidence="10 11">T17</strain>
    </source>
</reference>
<comment type="caution">
    <text evidence="10">The sequence shown here is derived from an EMBL/GenBank/DDBJ whole genome shotgun (WGS) entry which is preliminary data.</text>
</comment>
<keyword evidence="6 7" id="KW-0998">Cell outer membrane</keyword>
<gene>
    <name evidence="10" type="ORF">FEN17_02595</name>
</gene>
<evidence type="ECO:0000256" key="3">
    <source>
        <dbReference type="ARBA" id="ARBA00022452"/>
    </source>
</evidence>
<keyword evidence="11" id="KW-1185">Reference proteome</keyword>
<evidence type="ECO:0000256" key="2">
    <source>
        <dbReference type="ARBA" id="ARBA00022448"/>
    </source>
</evidence>
<evidence type="ECO:0000256" key="5">
    <source>
        <dbReference type="ARBA" id="ARBA00023136"/>
    </source>
</evidence>
<dbReference type="OrthoDB" id="778146at2"/>
<dbReference type="Gene3D" id="2.40.170.20">
    <property type="entry name" value="TonB-dependent receptor, beta-barrel domain"/>
    <property type="match status" value="1"/>
</dbReference>
<dbReference type="InterPro" id="IPR037066">
    <property type="entry name" value="Plug_dom_sf"/>
</dbReference>
<keyword evidence="10" id="KW-0675">Receptor</keyword>
<keyword evidence="2 7" id="KW-0813">Transport</keyword>
<dbReference type="AlphaFoldDB" id="A0A5R9L2F6"/>
<dbReference type="InterPro" id="IPR039426">
    <property type="entry name" value="TonB-dep_rcpt-like"/>
</dbReference>
<evidence type="ECO:0000256" key="4">
    <source>
        <dbReference type="ARBA" id="ARBA00022692"/>
    </source>
</evidence>
<dbReference type="NCBIfam" id="TIGR04057">
    <property type="entry name" value="SusC_RagA_signa"/>
    <property type="match status" value="1"/>
</dbReference>
<evidence type="ECO:0000256" key="8">
    <source>
        <dbReference type="SAM" id="SignalP"/>
    </source>
</evidence>
<evidence type="ECO:0000256" key="6">
    <source>
        <dbReference type="ARBA" id="ARBA00023237"/>
    </source>
</evidence>
<evidence type="ECO:0000313" key="10">
    <source>
        <dbReference type="EMBL" id="TLV02529.1"/>
    </source>
</evidence>
<name>A0A5R9L2F6_9BACT</name>
<dbReference type="PROSITE" id="PS52016">
    <property type="entry name" value="TONB_DEPENDENT_REC_3"/>
    <property type="match status" value="1"/>
</dbReference>
<proteinExistence type="inferred from homology"/>
<keyword evidence="8" id="KW-0732">Signal</keyword>
<dbReference type="Pfam" id="PF07715">
    <property type="entry name" value="Plug"/>
    <property type="match status" value="1"/>
</dbReference>
<organism evidence="10 11">
    <name type="scientific">Dyadobacter luticola</name>
    <dbReference type="NCBI Taxonomy" id="1979387"/>
    <lineage>
        <taxon>Bacteria</taxon>
        <taxon>Pseudomonadati</taxon>
        <taxon>Bacteroidota</taxon>
        <taxon>Cytophagia</taxon>
        <taxon>Cytophagales</taxon>
        <taxon>Spirosomataceae</taxon>
        <taxon>Dyadobacter</taxon>
    </lineage>
</organism>
<dbReference type="Proteomes" id="UP000306402">
    <property type="component" value="Unassembled WGS sequence"/>
</dbReference>
<comment type="subcellular location">
    <subcellularLocation>
        <location evidence="1 7">Cell outer membrane</location>
        <topology evidence="1 7">Multi-pass membrane protein</topology>
    </subcellularLocation>
</comment>
<dbReference type="NCBIfam" id="TIGR04056">
    <property type="entry name" value="OMP_RagA_SusC"/>
    <property type="match status" value="1"/>
</dbReference>